<dbReference type="EMBL" id="PDUD01000017">
    <property type="protein sequence ID" value="PHN06744.1"/>
    <property type="molecule type" value="Genomic_DNA"/>
</dbReference>
<gene>
    <name evidence="2" type="ORF">CRP01_10650</name>
</gene>
<organism evidence="2 3">
    <name type="scientific">Flavilitoribacter nigricans (strain ATCC 23147 / DSM 23189 / NBRC 102662 / NCIMB 1420 / SS-2)</name>
    <name type="common">Lewinella nigricans</name>
    <dbReference type="NCBI Taxonomy" id="1122177"/>
    <lineage>
        <taxon>Bacteria</taxon>
        <taxon>Pseudomonadati</taxon>
        <taxon>Bacteroidota</taxon>
        <taxon>Saprospiria</taxon>
        <taxon>Saprospirales</taxon>
        <taxon>Lewinellaceae</taxon>
        <taxon>Flavilitoribacter</taxon>
    </lineage>
</organism>
<keyword evidence="3" id="KW-1185">Reference proteome</keyword>
<dbReference type="OrthoDB" id="959161at2"/>
<feature type="transmembrane region" description="Helical" evidence="1">
    <location>
        <begin position="103"/>
        <end position="125"/>
    </location>
</feature>
<name>A0A2D0NDZ9_FLAN2</name>
<keyword evidence="1" id="KW-0472">Membrane</keyword>
<keyword evidence="1" id="KW-1133">Transmembrane helix</keyword>
<feature type="transmembrane region" description="Helical" evidence="1">
    <location>
        <begin position="40"/>
        <end position="63"/>
    </location>
</feature>
<dbReference type="RefSeq" id="WP_099150000.1">
    <property type="nucleotide sequence ID" value="NZ_PDUD01000017.1"/>
</dbReference>
<evidence type="ECO:0000256" key="1">
    <source>
        <dbReference type="SAM" id="Phobius"/>
    </source>
</evidence>
<dbReference type="Proteomes" id="UP000223913">
    <property type="component" value="Unassembled WGS sequence"/>
</dbReference>
<feature type="transmembrane region" description="Helical" evidence="1">
    <location>
        <begin position="75"/>
        <end position="97"/>
    </location>
</feature>
<comment type="caution">
    <text evidence="2">The sequence shown here is derived from an EMBL/GenBank/DDBJ whole genome shotgun (WGS) entry which is preliminary data.</text>
</comment>
<accession>A0A2D0NDZ9</accession>
<protein>
    <submittedName>
        <fullName evidence="2">Uncharacterized protein</fullName>
    </submittedName>
</protein>
<reference evidence="2 3" key="1">
    <citation type="submission" date="2017-10" db="EMBL/GenBank/DDBJ databases">
        <title>The draft genome sequence of Lewinella nigricans NBRC 102662.</title>
        <authorList>
            <person name="Wang K."/>
        </authorList>
    </citation>
    <scope>NUCLEOTIDE SEQUENCE [LARGE SCALE GENOMIC DNA]</scope>
    <source>
        <strain evidence="2 3">NBRC 102662</strain>
    </source>
</reference>
<evidence type="ECO:0000313" key="3">
    <source>
        <dbReference type="Proteomes" id="UP000223913"/>
    </source>
</evidence>
<sequence>MKKELLFSAILATTLFVFFRLVIFRDHWDAGIDVSWHDSYYVLSPVLTTGWLVGLILFLVYWVRSLRSWFQYRPINTVLLGLSGLLVLSHGLLFIFLQQMGSSPLSVLVLGILLTSLCSLVFLGWKTRQR</sequence>
<keyword evidence="1" id="KW-0812">Transmembrane</keyword>
<evidence type="ECO:0000313" key="2">
    <source>
        <dbReference type="EMBL" id="PHN06744.1"/>
    </source>
</evidence>
<dbReference type="AlphaFoldDB" id="A0A2D0NDZ9"/>
<proteinExistence type="predicted"/>